<dbReference type="HAMAP" id="MF_00797">
    <property type="entry name" value="UPF0335"/>
    <property type="match status" value="1"/>
</dbReference>
<proteinExistence type="inferred from homology"/>
<evidence type="ECO:0000259" key="3">
    <source>
        <dbReference type="Pfam" id="PF10073"/>
    </source>
</evidence>
<accession>A0AAU7XBD1</accession>
<dbReference type="RefSeq" id="WP_407049830.1">
    <property type="nucleotide sequence ID" value="NZ_CP158568.1"/>
</dbReference>
<gene>
    <name evidence="4" type="ORF">ABS361_22560</name>
</gene>
<evidence type="ECO:0000256" key="2">
    <source>
        <dbReference type="SAM" id="Coils"/>
    </source>
</evidence>
<dbReference type="AlphaFoldDB" id="A0AAU7XBD1"/>
<dbReference type="EMBL" id="CP158568">
    <property type="protein sequence ID" value="XBY44738.1"/>
    <property type="molecule type" value="Genomic_DNA"/>
</dbReference>
<dbReference type="InterPro" id="IPR018753">
    <property type="entry name" value="GapR-like"/>
</dbReference>
<keyword evidence="2" id="KW-0175">Coiled coil</keyword>
<comment type="similarity">
    <text evidence="1">Belongs to the UPF0335 family.</text>
</comment>
<sequence length="88" mass="9719">MAGPGGVAADQLRSFVERIERLEEEKKTIADDIKDVYAEAKGTGYDTKILKQVIKIRKQDKSEREEQEAILDLYLSALGMVFTGAGGD</sequence>
<dbReference type="InterPro" id="IPR046367">
    <property type="entry name" value="GapR-like_DNA-bd"/>
</dbReference>
<dbReference type="Pfam" id="PF10073">
    <property type="entry name" value="GapR_DNA-bd"/>
    <property type="match status" value="1"/>
</dbReference>
<dbReference type="NCBIfam" id="NF010247">
    <property type="entry name" value="PRK13694.1"/>
    <property type="match status" value="1"/>
</dbReference>
<evidence type="ECO:0000313" key="4">
    <source>
        <dbReference type="EMBL" id="XBY44738.1"/>
    </source>
</evidence>
<evidence type="ECO:0000256" key="1">
    <source>
        <dbReference type="HAMAP-Rule" id="MF_00797"/>
    </source>
</evidence>
<dbReference type="KEGG" id="mflg:ABS361_22560"/>
<name>A0AAU7XBD1_9HYPH</name>
<feature type="domain" description="GapR-like DNA-binding" evidence="3">
    <location>
        <begin position="8"/>
        <end position="79"/>
    </location>
</feature>
<dbReference type="GO" id="GO:0003677">
    <property type="term" value="F:DNA binding"/>
    <property type="evidence" value="ECO:0007669"/>
    <property type="project" value="InterPro"/>
</dbReference>
<organism evidence="4">
    <name type="scientific">Methyloraptor flagellatus</name>
    <dbReference type="NCBI Taxonomy" id="3162530"/>
    <lineage>
        <taxon>Bacteria</taxon>
        <taxon>Pseudomonadati</taxon>
        <taxon>Pseudomonadota</taxon>
        <taxon>Alphaproteobacteria</taxon>
        <taxon>Hyphomicrobiales</taxon>
        <taxon>Ancalomicrobiaceae</taxon>
        <taxon>Methyloraptor</taxon>
    </lineage>
</organism>
<feature type="coiled-coil region" evidence="2">
    <location>
        <begin position="12"/>
        <end position="39"/>
    </location>
</feature>
<protein>
    <recommendedName>
        <fullName evidence="1">UPF0335 protein ABS361_22560</fullName>
    </recommendedName>
</protein>
<reference evidence="4" key="1">
    <citation type="submission" date="2024-06" db="EMBL/GenBank/DDBJ databases">
        <title>Methylostella associata gen. nov., sp. nov., a novel Ancalomicrobiaceae-affiliated facultatively methylotrophic bacteria that feed on methanotrophs of the genus Methylococcus.</title>
        <authorList>
            <person name="Saltykova V."/>
            <person name="Danilova O.V."/>
            <person name="Oshkin I.Y."/>
            <person name="Belova S.E."/>
            <person name="Pimenov N.V."/>
            <person name="Dedysh S.N."/>
        </authorList>
    </citation>
    <scope>NUCLEOTIDE SEQUENCE</scope>
    <source>
        <strain evidence="4">S20</strain>
    </source>
</reference>